<name>A0ABW4V3G6_9MICO</name>
<accession>A0ABW4V3G6</accession>
<dbReference type="InterPro" id="IPR036390">
    <property type="entry name" value="WH_DNA-bd_sf"/>
</dbReference>
<dbReference type="Gene3D" id="1.10.10.10">
    <property type="entry name" value="Winged helix-like DNA-binding domain superfamily/Winged helix DNA-binding domain"/>
    <property type="match status" value="1"/>
</dbReference>
<evidence type="ECO:0000259" key="4">
    <source>
        <dbReference type="PROSITE" id="PS50949"/>
    </source>
</evidence>
<dbReference type="InterPro" id="IPR011663">
    <property type="entry name" value="UTRA"/>
</dbReference>
<evidence type="ECO:0000313" key="6">
    <source>
        <dbReference type="Proteomes" id="UP001597338"/>
    </source>
</evidence>
<dbReference type="InterPro" id="IPR036388">
    <property type="entry name" value="WH-like_DNA-bd_sf"/>
</dbReference>
<dbReference type="PROSITE" id="PS50949">
    <property type="entry name" value="HTH_GNTR"/>
    <property type="match status" value="1"/>
</dbReference>
<protein>
    <submittedName>
        <fullName evidence="5">GntR family transcriptional regulator</fullName>
    </submittedName>
</protein>
<dbReference type="PANTHER" id="PTHR44846">
    <property type="entry name" value="MANNOSYL-D-GLYCERATE TRANSPORT/METABOLISM SYSTEM REPRESSOR MNGR-RELATED"/>
    <property type="match status" value="1"/>
</dbReference>
<keyword evidence="6" id="KW-1185">Reference proteome</keyword>
<dbReference type="InterPro" id="IPR050679">
    <property type="entry name" value="Bact_HTH_transcr_reg"/>
</dbReference>
<dbReference type="SUPFAM" id="SSF64288">
    <property type="entry name" value="Chorismate lyase-like"/>
    <property type="match status" value="1"/>
</dbReference>
<feature type="domain" description="HTH gntR-type" evidence="4">
    <location>
        <begin position="9"/>
        <end position="77"/>
    </location>
</feature>
<organism evidence="5 6">
    <name type="scientific">Promicromonospora aerolata</name>
    <dbReference type="NCBI Taxonomy" id="195749"/>
    <lineage>
        <taxon>Bacteria</taxon>
        <taxon>Bacillati</taxon>
        <taxon>Actinomycetota</taxon>
        <taxon>Actinomycetes</taxon>
        <taxon>Micrococcales</taxon>
        <taxon>Promicromonosporaceae</taxon>
        <taxon>Promicromonospora</taxon>
    </lineage>
</organism>
<dbReference type="SUPFAM" id="SSF46785">
    <property type="entry name" value="Winged helix' DNA-binding domain"/>
    <property type="match status" value="1"/>
</dbReference>
<sequence length="261" mass="28941">MAVSGTQAPSIKARIADDLRRKIVDGELAPGDRLPTLVTLTEAYKVAPMTVREALGILKNEGLVISRGRHGTIVRDLQRMTYRPQSDLTLRPDDVAKDLFLSEQESDGRRPTQTIDIAIVQPPPEVADRLPLADGELAVVRRRVRYLEDEPYLTNDSYFPFSIAEGTEIMSPDDIARGANVVLAEKGYVQDYARDEITVRMPTREEQQRLALMPGVPVAHQVTTGYDRNGRALRVAVTVLPGDRHVIVLERPGIPDSGTVR</sequence>
<evidence type="ECO:0000256" key="3">
    <source>
        <dbReference type="ARBA" id="ARBA00023163"/>
    </source>
</evidence>
<keyword evidence="1" id="KW-0805">Transcription regulation</keyword>
<evidence type="ECO:0000313" key="5">
    <source>
        <dbReference type="EMBL" id="MFD2024035.1"/>
    </source>
</evidence>
<dbReference type="EMBL" id="JBHUHF010000001">
    <property type="protein sequence ID" value="MFD2024035.1"/>
    <property type="molecule type" value="Genomic_DNA"/>
</dbReference>
<dbReference type="Proteomes" id="UP001597338">
    <property type="component" value="Unassembled WGS sequence"/>
</dbReference>
<gene>
    <name evidence="5" type="ORF">ACFSL2_00770</name>
</gene>
<keyword evidence="3" id="KW-0804">Transcription</keyword>
<dbReference type="PANTHER" id="PTHR44846:SF17">
    <property type="entry name" value="GNTR-FAMILY TRANSCRIPTIONAL REGULATOR"/>
    <property type="match status" value="1"/>
</dbReference>
<reference evidence="6" key="1">
    <citation type="journal article" date="2019" name="Int. J. Syst. Evol. Microbiol.">
        <title>The Global Catalogue of Microorganisms (GCM) 10K type strain sequencing project: providing services to taxonomists for standard genome sequencing and annotation.</title>
        <authorList>
            <consortium name="The Broad Institute Genomics Platform"/>
            <consortium name="The Broad Institute Genome Sequencing Center for Infectious Disease"/>
            <person name="Wu L."/>
            <person name="Ma J."/>
        </authorList>
    </citation>
    <scope>NUCLEOTIDE SEQUENCE [LARGE SCALE GENOMIC DNA]</scope>
    <source>
        <strain evidence="6">CCM 7043</strain>
    </source>
</reference>
<dbReference type="InterPro" id="IPR000524">
    <property type="entry name" value="Tscrpt_reg_HTH_GntR"/>
</dbReference>
<evidence type="ECO:0000256" key="1">
    <source>
        <dbReference type="ARBA" id="ARBA00023015"/>
    </source>
</evidence>
<dbReference type="CDD" id="cd07377">
    <property type="entry name" value="WHTH_GntR"/>
    <property type="match status" value="1"/>
</dbReference>
<dbReference type="Pfam" id="PF07702">
    <property type="entry name" value="UTRA"/>
    <property type="match status" value="1"/>
</dbReference>
<dbReference type="SMART" id="SM00866">
    <property type="entry name" value="UTRA"/>
    <property type="match status" value="1"/>
</dbReference>
<dbReference type="Gene3D" id="3.40.1410.10">
    <property type="entry name" value="Chorismate lyase-like"/>
    <property type="match status" value="1"/>
</dbReference>
<comment type="caution">
    <text evidence="5">The sequence shown here is derived from an EMBL/GenBank/DDBJ whole genome shotgun (WGS) entry which is preliminary data.</text>
</comment>
<dbReference type="SMART" id="SM00345">
    <property type="entry name" value="HTH_GNTR"/>
    <property type="match status" value="1"/>
</dbReference>
<keyword evidence="2" id="KW-0238">DNA-binding</keyword>
<evidence type="ECO:0000256" key="2">
    <source>
        <dbReference type="ARBA" id="ARBA00023125"/>
    </source>
</evidence>
<dbReference type="Pfam" id="PF00392">
    <property type="entry name" value="GntR"/>
    <property type="match status" value="1"/>
</dbReference>
<proteinExistence type="predicted"/>
<dbReference type="RefSeq" id="WP_377179108.1">
    <property type="nucleotide sequence ID" value="NZ_JBHUHF010000001.1"/>
</dbReference>
<dbReference type="InterPro" id="IPR028978">
    <property type="entry name" value="Chorismate_lyase_/UTRA_dom_sf"/>
</dbReference>